<accession>A0ABM8R4S0</accession>
<sequence length="130" mass="14336">MGAVHPAGVCMTSPLSAEDKRTEHRVIEPALGTSAGGRTGKDKIQRGAAWCCRVKSLCRYTNDLKPAEVRAQRVRTGRVLCDRSDAVEARSGGGWSQLCMMPDRKRFRDAGGKLLQLGAQSRRIKPLYFF</sequence>
<keyword evidence="2" id="KW-1185">Reference proteome</keyword>
<proteinExistence type="predicted"/>
<evidence type="ECO:0000313" key="1">
    <source>
        <dbReference type="EMBL" id="CAE6732902.1"/>
    </source>
</evidence>
<organism evidence="1 2">
    <name type="scientific">Nitrospira defluvii</name>
    <dbReference type="NCBI Taxonomy" id="330214"/>
    <lineage>
        <taxon>Bacteria</taxon>
        <taxon>Pseudomonadati</taxon>
        <taxon>Nitrospirota</taxon>
        <taxon>Nitrospiria</taxon>
        <taxon>Nitrospirales</taxon>
        <taxon>Nitrospiraceae</taxon>
        <taxon>Nitrospira</taxon>
    </lineage>
</organism>
<reference evidence="1 2" key="1">
    <citation type="submission" date="2021-02" db="EMBL/GenBank/DDBJ databases">
        <authorList>
            <person name="Han P."/>
        </authorList>
    </citation>
    <scope>NUCLEOTIDE SEQUENCE [LARGE SCALE GENOMIC DNA]</scope>
    <source>
        <strain evidence="1">Candidatus Nitrospira sp. ZN2</strain>
    </source>
</reference>
<name>A0ABM8R4S0_9BACT</name>
<dbReference type="EMBL" id="CAJNBJ010000002">
    <property type="protein sequence ID" value="CAE6732902.1"/>
    <property type="molecule type" value="Genomic_DNA"/>
</dbReference>
<protein>
    <submittedName>
        <fullName evidence="1">Uncharacterized protein</fullName>
    </submittedName>
</protein>
<evidence type="ECO:0000313" key="2">
    <source>
        <dbReference type="Proteomes" id="UP000675880"/>
    </source>
</evidence>
<gene>
    <name evidence="1" type="ORF">NSPZN2_100447</name>
</gene>
<dbReference type="Proteomes" id="UP000675880">
    <property type="component" value="Unassembled WGS sequence"/>
</dbReference>
<comment type="caution">
    <text evidence="1">The sequence shown here is derived from an EMBL/GenBank/DDBJ whole genome shotgun (WGS) entry which is preliminary data.</text>
</comment>